<organism evidence="2 3">
    <name type="scientific">Janthinobacterium agaricidamnosum NBRC 102515 = DSM 9628</name>
    <dbReference type="NCBI Taxonomy" id="1349767"/>
    <lineage>
        <taxon>Bacteria</taxon>
        <taxon>Pseudomonadati</taxon>
        <taxon>Pseudomonadota</taxon>
        <taxon>Betaproteobacteria</taxon>
        <taxon>Burkholderiales</taxon>
        <taxon>Oxalobacteraceae</taxon>
        <taxon>Janthinobacterium</taxon>
    </lineage>
</organism>
<dbReference type="KEGG" id="jag:GJA_3806"/>
<dbReference type="PANTHER" id="PTHR43760">
    <property type="entry name" value="ENDORIBONUCLEASE-RELATED"/>
    <property type="match status" value="1"/>
</dbReference>
<dbReference type="SUPFAM" id="SSF55298">
    <property type="entry name" value="YjgF-like"/>
    <property type="match status" value="1"/>
</dbReference>
<evidence type="ECO:0000259" key="1">
    <source>
        <dbReference type="Pfam" id="PF14588"/>
    </source>
</evidence>
<dbReference type="CDD" id="cd02199">
    <property type="entry name" value="YjgF_YER057c_UK114_like_1"/>
    <property type="match status" value="1"/>
</dbReference>
<evidence type="ECO:0000313" key="2">
    <source>
        <dbReference type="EMBL" id="CDG84420.1"/>
    </source>
</evidence>
<dbReference type="HOGENOM" id="CLU_104845_0_1_4"/>
<protein>
    <submittedName>
        <fullName evidence="2">Endoribonuclease L-PSP family protein</fullName>
    </submittedName>
</protein>
<evidence type="ECO:0000313" key="3">
    <source>
        <dbReference type="Proteomes" id="UP000027604"/>
    </source>
</evidence>
<accession>W0V9Z7</accession>
<dbReference type="STRING" id="1349767.GJA_3806"/>
<feature type="domain" description="Endoribonuclease L-PSP/chorismate mutase-like" evidence="1">
    <location>
        <begin position="41"/>
        <end position="143"/>
    </location>
</feature>
<dbReference type="AlphaFoldDB" id="W0V9Z7"/>
<dbReference type="EMBL" id="HG322949">
    <property type="protein sequence ID" value="CDG84420.1"/>
    <property type="molecule type" value="Genomic_DNA"/>
</dbReference>
<gene>
    <name evidence="2" type="ORF">GJA_3806</name>
</gene>
<dbReference type="Proteomes" id="UP000027604">
    <property type="component" value="Chromosome I"/>
</dbReference>
<sequence>MPLHEVSEPFRSRLLEMYPDLPASHVQPLHFELSRISGGGAGQQLWISGQVPRFGPQVRYQGVVGQDISIDMARDAARLALANLLSIIAAACDGDLGRVERVVRLTAYIRGTADFGEHSSVIDAASEILNAVFGERGRHVRSAIGVFSLPNRASVELECVVQLRTCPSREYEPPSGDAP</sequence>
<dbReference type="eggNOG" id="COG0251">
    <property type="taxonomic scope" value="Bacteria"/>
</dbReference>
<reference evidence="2 3" key="1">
    <citation type="journal article" date="2015" name="Genome Announc.">
        <title>Genome Sequence of Mushroom Soft-Rot Pathogen Janthinobacterium agaricidamnosum.</title>
        <authorList>
            <person name="Graupner K."/>
            <person name="Lackner G."/>
            <person name="Hertweck C."/>
        </authorList>
    </citation>
    <scope>NUCLEOTIDE SEQUENCE [LARGE SCALE GENOMIC DNA]</scope>
    <source>
        <strain evidence="3">NBRC 102515 / DSM 9628</strain>
    </source>
</reference>
<dbReference type="PANTHER" id="PTHR43760:SF1">
    <property type="entry name" value="ENDORIBONUCLEASE L-PSP_CHORISMATE MUTASE-LIKE DOMAIN-CONTAINING PROTEIN"/>
    <property type="match status" value="1"/>
</dbReference>
<dbReference type="PATRIC" id="fig|1349767.4.peg.398"/>
<name>W0V9Z7_9BURK</name>
<dbReference type="InterPro" id="IPR013813">
    <property type="entry name" value="Endoribo_LPSP/chorism_mut-like"/>
</dbReference>
<proteinExistence type="predicted"/>
<dbReference type="Gene3D" id="3.30.1330.40">
    <property type="entry name" value="RutC-like"/>
    <property type="match status" value="1"/>
</dbReference>
<dbReference type="Pfam" id="PF14588">
    <property type="entry name" value="YjgF_endoribonc"/>
    <property type="match status" value="1"/>
</dbReference>
<dbReference type="InterPro" id="IPR035959">
    <property type="entry name" value="RutC-like_sf"/>
</dbReference>
<keyword evidence="3" id="KW-1185">Reference proteome</keyword>